<protein>
    <submittedName>
        <fullName evidence="4">Cytochrome P450</fullName>
    </submittedName>
</protein>
<dbReference type="InterPro" id="IPR005299">
    <property type="entry name" value="MeTrfase_7"/>
</dbReference>
<keyword evidence="5" id="KW-1185">Reference proteome</keyword>
<keyword evidence="1 3" id="KW-0479">Metal-binding</keyword>
<dbReference type="PANTHER" id="PTHR31009">
    <property type="entry name" value="S-ADENOSYL-L-METHIONINE:CARBOXYL METHYLTRANSFERASE FAMILY PROTEIN"/>
    <property type="match status" value="1"/>
</dbReference>
<evidence type="ECO:0000313" key="5">
    <source>
        <dbReference type="Proteomes" id="UP000195402"/>
    </source>
</evidence>
<dbReference type="InterPro" id="IPR042086">
    <property type="entry name" value="MeTrfase_capping"/>
</dbReference>
<evidence type="ECO:0000256" key="1">
    <source>
        <dbReference type="ARBA" id="ARBA00022723"/>
    </source>
</evidence>
<dbReference type="CDD" id="cd11043">
    <property type="entry name" value="CYP90-like"/>
    <property type="match status" value="1"/>
</dbReference>
<dbReference type="EMBL" id="MVGT01002292">
    <property type="protein sequence ID" value="OVA08750.1"/>
    <property type="molecule type" value="Genomic_DNA"/>
</dbReference>
<dbReference type="GO" id="GO:0005506">
    <property type="term" value="F:iron ion binding"/>
    <property type="evidence" value="ECO:0007669"/>
    <property type="project" value="InterPro"/>
</dbReference>
<dbReference type="OrthoDB" id="2789670at2759"/>
<dbReference type="AlphaFoldDB" id="A0A200QE46"/>
<dbReference type="STRING" id="56857.A0A200QE46"/>
<dbReference type="Proteomes" id="UP000195402">
    <property type="component" value="Unassembled WGS sequence"/>
</dbReference>
<dbReference type="GO" id="GO:0020037">
    <property type="term" value="F:heme binding"/>
    <property type="evidence" value="ECO:0007669"/>
    <property type="project" value="InterPro"/>
</dbReference>
<dbReference type="InterPro" id="IPR029063">
    <property type="entry name" value="SAM-dependent_MTases_sf"/>
</dbReference>
<accession>A0A200QE46</accession>
<dbReference type="Gene3D" id="1.10.1200.270">
    <property type="entry name" value="Methyltransferase, alpha-helical capping domain"/>
    <property type="match status" value="2"/>
</dbReference>
<dbReference type="Gene3D" id="3.40.50.150">
    <property type="entry name" value="Vaccinia Virus protein VP39"/>
    <property type="match status" value="2"/>
</dbReference>
<keyword evidence="2" id="KW-0460">Magnesium</keyword>
<proteinExistence type="predicted"/>
<dbReference type="Pfam" id="PF03492">
    <property type="entry name" value="Methyltransf_7"/>
    <property type="match status" value="2"/>
</dbReference>
<gene>
    <name evidence="4" type="ORF">BVC80_551g56</name>
</gene>
<evidence type="ECO:0000313" key="4">
    <source>
        <dbReference type="EMBL" id="OVA08750.1"/>
    </source>
</evidence>
<evidence type="ECO:0000256" key="3">
    <source>
        <dbReference type="PIRSR" id="PIRSR602401-1"/>
    </source>
</evidence>
<dbReference type="InterPro" id="IPR002401">
    <property type="entry name" value="Cyt_P450_E_grp-I"/>
</dbReference>
<dbReference type="OMA" id="EMSHASK"/>
<dbReference type="InParanoid" id="A0A200QE46"/>
<reference evidence="4 5" key="1">
    <citation type="journal article" date="2017" name="Mol. Plant">
        <title>The Genome of Medicinal Plant Macleaya cordata Provides New Insights into Benzylisoquinoline Alkaloids Metabolism.</title>
        <authorList>
            <person name="Liu X."/>
            <person name="Liu Y."/>
            <person name="Huang P."/>
            <person name="Ma Y."/>
            <person name="Qing Z."/>
            <person name="Tang Q."/>
            <person name="Cao H."/>
            <person name="Cheng P."/>
            <person name="Zheng Y."/>
            <person name="Yuan Z."/>
            <person name="Zhou Y."/>
            <person name="Liu J."/>
            <person name="Tang Z."/>
            <person name="Zhuo Y."/>
            <person name="Zhang Y."/>
            <person name="Yu L."/>
            <person name="Huang J."/>
            <person name="Yang P."/>
            <person name="Peng Q."/>
            <person name="Zhang J."/>
            <person name="Jiang W."/>
            <person name="Zhang Z."/>
            <person name="Lin K."/>
            <person name="Ro D.K."/>
            <person name="Chen X."/>
            <person name="Xiong X."/>
            <person name="Shang Y."/>
            <person name="Huang S."/>
            <person name="Zeng J."/>
        </authorList>
    </citation>
    <scope>NUCLEOTIDE SEQUENCE [LARGE SCALE GENOMIC DNA]</scope>
    <source>
        <strain evidence="5">cv. BLH2017</strain>
        <tissue evidence="4">Root</tissue>
    </source>
</reference>
<evidence type="ECO:0000256" key="2">
    <source>
        <dbReference type="ARBA" id="ARBA00022842"/>
    </source>
</evidence>
<comment type="caution">
    <text evidence="4">The sequence shown here is derived from an EMBL/GenBank/DDBJ whole genome shotgun (WGS) entry which is preliminary data.</text>
</comment>
<organism evidence="4 5">
    <name type="scientific">Macleaya cordata</name>
    <name type="common">Five-seeded plume-poppy</name>
    <name type="synonym">Bocconia cordata</name>
    <dbReference type="NCBI Taxonomy" id="56857"/>
    <lineage>
        <taxon>Eukaryota</taxon>
        <taxon>Viridiplantae</taxon>
        <taxon>Streptophyta</taxon>
        <taxon>Embryophyta</taxon>
        <taxon>Tracheophyta</taxon>
        <taxon>Spermatophyta</taxon>
        <taxon>Magnoliopsida</taxon>
        <taxon>Ranunculales</taxon>
        <taxon>Papaveraceae</taxon>
        <taxon>Papaveroideae</taxon>
        <taxon>Macleaya</taxon>
    </lineage>
</organism>
<comment type="cofactor">
    <cofactor evidence="3">
        <name>heme</name>
        <dbReference type="ChEBI" id="CHEBI:30413"/>
    </cofactor>
</comment>
<dbReference type="PRINTS" id="PR00463">
    <property type="entry name" value="EP450I"/>
</dbReference>
<dbReference type="SUPFAM" id="SSF48264">
    <property type="entry name" value="Cytochrome P450"/>
    <property type="match status" value="1"/>
</dbReference>
<name>A0A200QE46_MACCD</name>
<keyword evidence="3" id="KW-0349">Heme</keyword>
<sequence>MPIIEEAILDIFSKQYTMSKSIGIADMGCSSGPNTLLVISYLMDTIYNRCWDLGRASPEFLVFLNDLPGNDFNTIFRSLQGFYDELRETKGDGFEPYCFVAGLPGTFYGRLFPGQTLHFVHSSYSLHWLSQVPRGIEKSNKGNIYLAKSSQPTVVEAYLKQFQSDFGVFLRSRSAEVVRGGGMVLTLLGRESEDPCSKDCCYIWELLAVALRDMVLQGLIDEEKFESFNLPHYKPSPKELKSVIESEGSFIVNRLETFEVNWDGEEDNAEDNTTIDKFRSSNNIANCVRAAMESFLVTHFGEEIIDELFRRYREILADCSVSRNETIHLSLVVSLRRSAALDMVKHITIDTIIDLYMTTTPQSLSIADLGCSSGPNTLSVIREIVLAIDGTSRKISRPTPEFKVSLNDLPSNDFNSIFTGLPDFYKELMNGEGLISKGDHLISPSSSSPLVFIGGVPGSFYGRLFPSNSLHFIHSSNSLHWLSRVPPGLYDEEEGKSINKGNIYICQSSPAMVSKAYSLQFQEDFSVFLRSRSEELISDGRMVLIFLGRKGRDHNDRGNAFLWELFTRSMALLVSQGKVAEEKLDSYDVHFYAPSRDEIEDEVKKQGSFTIDQFEMFETERSVGKLDGGASYGTAVARAVRAIQESMIRHHFGDGIFIDNLFDVYAKLLDEEIAKEDIRPIPPGCLGFPFIGETLQFLSAANNSTNGFYDFVLTRRLKYGNCFKTNIFGETHVFMLSSTESAKAVLSGDFVNFRKRYIRSIAELIGEQSLLLCASQEQHRLIRNRLTPDLISTSSMSSFIRHFDESLTKTLPNWEQRGTVVVFQDAMKITFNAVCKMLVSIESTDELETLGKEVGEVCEAMLAFPLRLPGTRFYKGLKARKAIMKKLKKVIDQRRRRHIAEEEEEEEEHSVPQDLLQTLLDGSPSDNDPHMLTITDTQIQDNILTLIIAGQVTTASAMTWMVKYLDENQELQDTLRDQQTKLAQNKAPHPGSSAPLTLEDLNEMSHASKVVKETLRMASIVPWLPRVALKDCEIEGFKIEKGWIVNIDARSIHLDPTVYHDPSRFHPSRFYDDQSMPYSFLAFGTGGRTCLGINLAKAMLIVFLHRLITTYRWKVIDSDTNLEKRALFSRLRSGCPIRVTPVKP</sequence>
<dbReference type="PRINTS" id="PR00385">
    <property type="entry name" value="P450"/>
</dbReference>
<dbReference type="SUPFAM" id="SSF53335">
    <property type="entry name" value="S-adenosyl-L-methionine-dependent methyltransferases"/>
    <property type="match status" value="2"/>
</dbReference>
<dbReference type="Pfam" id="PF00067">
    <property type="entry name" value="p450"/>
    <property type="match status" value="1"/>
</dbReference>
<dbReference type="GO" id="GO:0033075">
    <property type="term" value="P:isoquinoline alkaloid biosynthetic process"/>
    <property type="evidence" value="ECO:0007669"/>
    <property type="project" value="UniProtKB-ARBA"/>
</dbReference>
<dbReference type="InterPro" id="IPR001128">
    <property type="entry name" value="Cyt_P450"/>
</dbReference>
<keyword evidence="3" id="KW-0408">Iron</keyword>
<dbReference type="Gene3D" id="1.10.630.10">
    <property type="entry name" value="Cytochrome P450"/>
    <property type="match status" value="1"/>
</dbReference>
<dbReference type="InterPro" id="IPR017972">
    <property type="entry name" value="Cyt_P450_CS"/>
</dbReference>
<dbReference type="GO" id="GO:0004497">
    <property type="term" value="F:monooxygenase activity"/>
    <property type="evidence" value="ECO:0007669"/>
    <property type="project" value="InterPro"/>
</dbReference>
<dbReference type="PROSITE" id="PS00086">
    <property type="entry name" value="CYTOCHROME_P450"/>
    <property type="match status" value="1"/>
</dbReference>
<dbReference type="GO" id="GO:0008168">
    <property type="term" value="F:methyltransferase activity"/>
    <property type="evidence" value="ECO:0007669"/>
    <property type="project" value="InterPro"/>
</dbReference>
<feature type="binding site" description="axial binding residue" evidence="3">
    <location>
        <position position="1090"/>
    </location>
    <ligand>
        <name>heme</name>
        <dbReference type="ChEBI" id="CHEBI:30413"/>
    </ligand>
    <ligandPart>
        <name>Fe</name>
        <dbReference type="ChEBI" id="CHEBI:18248"/>
    </ligandPart>
</feature>
<dbReference type="GO" id="GO:0016705">
    <property type="term" value="F:oxidoreductase activity, acting on paired donors, with incorporation or reduction of molecular oxygen"/>
    <property type="evidence" value="ECO:0007669"/>
    <property type="project" value="InterPro"/>
</dbReference>
<dbReference type="InterPro" id="IPR036396">
    <property type="entry name" value="Cyt_P450_sf"/>
</dbReference>